<protein>
    <submittedName>
        <fullName evidence="1">Uncharacterized protein</fullName>
    </submittedName>
</protein>
<comment type="caution">
    <text evidence="1">The sequence shown here is derived from an EMBL/GenBank/DDBJ whole genome shotgun (WGS) entry which is preliminary data.</text>
</comment>
<evidence type="ECO:0000313" key="1">
    <source>
        <dbReference type="EMBL" id="VVA91846.1"/>
    </source>
</evidence>
<keyword evidence="2" id="KW-1185">Reference proteome</keyword>
<evidence type="ECO:0000313" key="2">
    <source>
        <dbReference type="Proteomes" id="UP000489600"/>
    </source>
</evidence>
<dbReference type="EMBL" id="CABITT030000001">
    <property type="protein sequence ID" value="VVA91846.1"/>
    <property type="molecule type" value="Genomic_DNA"/>
</dbReference>
<name>A0A565AR03_9BRAS</name>
<sequence>MYDRKLRTNVEVKRLIAQECKSNSSATVEQRFQSVRRAISCWNKENHRNSQKAVEDARRKLDSEMSKSTADETLIYAINAELSSAERRR</sequence>
<dbReference type="Proteomes" id="UP000489600">
    <property type="component" value="Unassembled WGS sequence"/>
</dbReference>
<organism evidence="1 2">
    <name type="scientific">Arabis nemorensis</name>
    <dbReference type="NCBI Taxonomy" id="586526"/>
    <lineage>
        <taxon>Eukaryota</taxon>
        <taxon>Viridiplantae</taxon>
        <taxon>Streptophyta</taxon>
        <taxon>Embryophyta</taxon>
        <taxon>Tracheophyta</taxon>
        <taxon>Spermatophyta</taxon>
        <taxon>Magnoliopsida</taxon>
        <taxon>eudicotyledons</taxon>
        <taxon>Gunneridae</taxon>
        <taxon>Pentapetalae</taxon>
        <taxon>rosids</taxon>
        <taxon>malvids</taxon>
        <taxon>Brassicales</taxon>
        <taxon>Brassicaceae</taxon>
        <taxon>Arabideae</taxon>
        <taxon>Arabis</taxon>
    </lineage>
</organism>
<accession>A0A565AR03</accession>
<proteinExistence type="predicted"/>
<dbReference type="AlphaFoldDB" id="A0A565AR03"/>
<gene>
    <name evidence="1" type="ORF">ANE_LOCUS2291</name>
</gene>
<reference evidence="1" key="1">
    <citation type="submission" date="2019-07" db="EMBL/GenBank/DDBJ databases">
        <authorList>
            <person name="Dittberner H."/>
        </authorList>
    </citation>
    <scope>NUCLEOTIDE SEQUENCE [LARGE SCALE GENOMIC DNA]</scope>
</reference>